<proteinExistence type="inferred from homology"/>
<dbReference type="CDD" id="cd17246">
    <property type="entry name" value="RMtype1_S_SonII-TRD2-CR2_like"/>
    <property type="match status" value="1"/>
</dbReference>
<dbReference type="PANTHER" id="PTHR30408:SF12">
    <property type="entry name" value="TYPE I RESTRICTION ENZYME MJAVIII SPECIFICITY SUBUNIT"/>
    <property type="match status" value="1"/>
</dbReference>
<dbReference type="SUPFAM" id="SSF116734">
    <property type="entry name" value="DNA methylase specificity domain"/>
    <property type="match status" value="2"/>
</dbReference>
<dbReference type="InterPro" id="IPR000055">
    <property type="entry name" value="Restrct_endonuc_typeI_TRD"/>
</dbReference>
<dbReference type="InterPro" id="IPR052021">
    <property type="entry name" value="Type-I_RS_S_subunit"/>
</dbReference>
<dbReference type="AlphaFoldDB" id="A0A1H0T2P8"/>
<dbReference type="GO" id="GO:0003677">
    <property type="term" value="F:DNA binding"/>
    <property type="evidence" value="ECO:0007669"/>
    <property type="project" value="UniProtKB-KW"/>
</dbReference>
<dbReference type="OrthoDB" id="9811611at2"/>
<evidence type="ECO:0000256" key="2">
    <source>
        <dbReference type="ARBA" id="ARBA00022747"/>
    </source>
</evidence>
<evidence type="ECO:0000313" key="5">
    <source>
        <dbReference type="EMBL" id="SDP48095.1"/>
    </source>
</evidence>
<dbReference type="InterPro" id="IPR044946">
    <property type="entry name" value="Restrct_endonuc_typeI_TRD_sf"/>
</dbReference>
<dbReference type="RefSeq" id="WP_074572707.1">
    <property type="nucleotide sequence ID" value="NZ_FNJQ01000021.1"/>
</dbReference>
<dbReference type="Proteomes" id="UP000182412">
    <property type="component" value="Unassembled WGS sequence"/>
</dbReference>
<reference evidence="5 6" key="1">
    <citation type="submission" date="2016-10" db="EMBL/GenBank/DDBJ databases">
        <authorList>
            <person name="de Groot N.N."/>
        </authorList>
    </citation>
    <scope>NUCLEOTIDE SEQUENCE [LARGE SCALE GENOMIC DNA]</scope>
    <source>
        <strain evidence="5 6">S137</strain>
    </source>
</reference>
<name>A0A1H0T2P8_SELRU</name>
<evidence type="ECO:0000256" key="1">
    <source>
        <dbReference type="ARBA" id="ARBA00010923"/>
    </source>
</evidence>
<dbReference type="GO" id="GO:0009307">
    <property type="term" value="P:DNA restriction-modification system"/>
    <property type="evidence" value="ECO:0007669"/>
    <property type="project" value="UniProtKB-KW"/>
</dbReference>
<comment type="similarity">
    <text evidence="1">Belongs to the type-I restriction system S methylase family.</text>
</comment>
<keyword evidence="2" id="KW-0680">Restriction system</keyword>
<protein>
    <submittedName>
        <fullName evidence="5">Type I restriction enzyme, S subunit</fullName>
    </submittedName>
</protein>
<dbReference type="Gene3D" id="3.90.220.20">
    <property type="entry name" value="DNA methylase specificity domains"/>
    <property type="match status" value="2"/>
</dbReference>
<evidence type="ECO:0000313" key="6">
    <source>
        <dbReference type="Proteomes" id="UP000182412"/>
    </source>
</evidence>
<gene>
    <name evidence="5" type="ORF">SAMN05216366_1218</name>
</gene>
<dbReference type="EMBL" id="FNJQ01000021">
    <property type="protein sequence ID" value="SDP48095.1"/>
    <property type="molecule type" value="Genomic_DNA"/>
</dbReference>
<dbReference type="Pfam" id="PF01420">
    <property type="entry name" value="Methylase_S"/>
    <property type="match status" value="2"/>
</dbReference>
<evidence type="ECO:0000259" key="4">
    <source>
        <dbReference type="Pfam" id="PF01420"/>
    </source>
</evidence>
<evidence type="ECO:0000256" key="3">
    <source>
        <dbReference type="ARBA" id="ARBA00023125"/>
    </source>
</evidence>
<feature type="domain" description="Type I restriction modification DNA specificity" evidence="4">
    <location>
        <begin position="1"/>
        <end position="149"/>
    </location>
</feature>
<accession>A0A1H0T2P8</accession>
<dbReference type="PANTHER" id="PTHR30408">
    <property type="entry name" value="TYPE-1 RESTRICTION ENZYME ECOKI SPECIFICITY PROTEIN"/>
    <property type="match status" value="1"/>
</dbReference>
<feature type="domain" description="Type I restriction modification DNA specificity" evidence="4">
    <location>
        <begin position="172"/>
        <end position="347"/>
    </location>
</feature>
<organism evidence="5 6">
    <name type="scientific">Selenomonas ruminantium</name>
    <dbReference type="NCBI Taxonomy" id="971"/>
    <lineage>
        <taxon>Bacteria</taxon>
        <taxon>Bacillati</taxon>
        <taxon>Bacillota</taxon>
        <taxon>Negativicutes</taxon>
        <taxon>Selenomonadales</taxon>
        <taxon>Selenomonadaceae</taxon>
        <taxon>Selenomonas</taxon>
    </lineage>
</organism>
<sequence length="364" mass="41689">MRLGDYVSVKTGKLDANAADENGEYPFFTCSVNSLRINRYDYDCECVLVAGNGDLNVKYYDGKFNAYQRTYIIESNDKNVLLVPYLYRFMEKYVERLRSDAIGGVIKYIKLSNITDADIHICTLDEQREKVNILDRVDALICKYQLKQALMEDIVKSRFVEMFGDPVTNPMGWAEHTLDEYIEFLTSGSRGWSKYFSDNGEIFITIKNVKNNRITLENVQYVTPPDNAEAKRTKVREGDLLISITADLGRTGVVSKELEERGAYINQHLTCIRLKKEEINPGYVSYFMESDAGKRQFDTKNQSAVKAGLNFDAIKSLKVLVPPRELQNEYISFVELTDKSKLAIQQSIETLQTLKAKLMQDYFG</sequence>
<keyword evidence="3" id="KW-0238">DNA-binding</keyword>